<keyword evidence="6" id="KW-0012">Acyltransferase</keyword>
<comment type="catalytic activity">
    <reaction evidence="8">
        <text>L-glutaminyl-[protein] + L-lysyl-[protein] = [protein]-L-lysyl-N(6)-5-L-glutamyl-[protein] + NH4(+)</text>
        <dbReference type="Rhea" id="RHEA:54816"/>
        <dbReference type="Rhea" id="RHEA-COMP:9752"/>
        <dbReference type="Rhea" id="RHEA-COMP:10207"/>
        <dbReference type="Rhea" id="RHEA-COMP:14005"/>
        <dbReference type="ChEBI" id="CHEBI:28938"/>
        <dbReference type="ChEBI" id="CHEBI:29969"/>
        <dbReference type="ChEBI" id="CHEBI:30011"/>
        <dbReference type="ChEBI" id="CHEBI:138370"/>
        <dbReference type="EC" id="2.3.2.13"/>
    </reaction>
</comment>
<evidence type="ECO:0000256" key="10">
    <source>
        <dbReference type="SAM" id="MobiDB-lite"/>
    </source>
</evidence>
<feature type="region of interest" description="Disordered" evidence="10">
    <location>
        <begin position="37"/>
        <end position="59"/>
    </location>
</feature>
<evidence type="ECO:0000256" key="5">
    <source>
        <dbReference type="ARBA" id="ARBA00022837"/>
    </source>
</evidence>
<feature type="compositionally biased region" description="Basic and acidic residues" evidence="10">
    <location>
        <begin position="42"/>
        <end position="51"/>
    </location>
</feature>
<evidence type="ECO:0000256" key="3">
    <source>
        <dbReference type="ARBA" id="ARBA00022679"/>
    </source>
</evidence>
<evidence type="ECO:0000313" key="13">
    <source>
        <dbReference type="Proteomes" id="UP000823561"/>
    </source>
</evidence>
<comment type="caution">
    <text evidence="12">The sequence shown here is derived from an EMBL/GenBank/DDBJ whole genome shotgun (WGS) entry which is preliminary data.</text>
</comment>
<dbReference type="InterPro" id="IPR050779">
    <property type="entry name" value="Transglutaminase"/>
</dbReference>
<dbReference type="SUPFAM" id="SSF49309">
    <property type="entry name" value="Transglutaminase, two C-terminal domains"/>
    <property type="match status" value="2"/>
</dbReference>
<keyword evidence="5" id="KW-0106">Calcium</keyword>
<dbReference type="EC" id="2.3.2.13" evidence="7"/>
<feature type="active site" evidence="9">
    <location>
        <position position="398"/>
    </location>
</feature>
<dbReference type="Gene3D" id="2.60.40.10">
    <property type="entry name" value="Immunoglobulins"/>
    <property type="match status" value="3"/>
</dbReference>
<dbReference type="PANTHER" id="PTHR11590">
    <property type="entry name" value="PROTEIN-GLUTAMINE GAMMA-GLUTAMYLTRANSFERASE"/>
    <property type="match status" value="1"/>
</dbReference>
<dbReference type="SUPFAM" id="SSF54001">
    <property type="entry name" value="Cysteine proteinases"/>
    <property type="match status" value="1"/>
</dbReference>
<dbReference type="SMART" id="SM00460">
    <property type="entry name" value="TGc"/>
    <property type="match status" value="1"/>
</dbReference>
<dbReference type="InterPro" id="IPR023608">
    <property type="entry name" value="Transglutaminase_animal"/>
</dbReference>
<feature type="active site" evidence="9">
    <location>
        <position position="339"/>
    </location>
</feature>
<feature type="domain" description="Transglutaminase-like" evidence="11">
    <location>
        <begin position="331"/>
        <end position="426"/>
    </location>
</feature>
<dbReference type="InterPro" id="IPR002931">
    <property type="entry name" value="Transglutaminase-like"/>
</dbReference>
<dbReference type="Proteomes" id="UP000823561">
    <property type="component" value="Chromosome 16"/>
</dbReference>
<keyword evidence="13" id="KW-1185">Reference proteome</keyword>
<dbReference type="GO" id="GO:0007399">
    <property type="term" value="P:nervous system development"/>
    <property type="evidence" value="ECO:0007669"/>
    <property type="project" value="UniProtKB-ARBA"/>
</dbReference>
<sequence>MSFSWTNPIPIAYKKLLQMEHPEQLLPGFSMHYRGRLNAPKGKSDAEKDDLPEFEPFKGAVPRGPQDYNSLTLMKLDLHKNENTMAHRTNSFKHDNLIIRRGQKFIMTLTFNRTYNLNTDTAMLEFVMGKNSLSGKATYVIVLLGPKCPISDQTCKWVVEVKMTGDTMTVGITPSADCIVGQYHIFLTVLVNPSGKKRTDLNTDIYVLFNAWCPEDEVFLSDENQRKEYVLNDQGIIFNGETDNVASRPWNFGQYKPGVLDACFYVLNKSGILLDDRKSVILVTRRTSAMVNALDDNGVLVGNWSGVYTMGTSPSAWTGSAEILLQYSNSGTPVSYAQCWVYAGVLNTILRCLGVPCRVVTNYNSSHDSNGNLTIDIFVDEDGTMNRTHTNDSMWNYHCWNEAYMRRPDMTLDSKYWGWQVVDATPQETSNGFYQCGPTSVKAIKEGDLCYPYDARFVFAEVNSDVVFKMVDRNGQWTTVQKNTTYVGKKILTKAVGSNVAESIMNNYKYEEGSPSDVAVMERATSFGCARDRSLHQETDVDIELMAPSVQLGQHFYLTLGIKNKSLEQRTVQLTVTCSVIYYTGVNFSSFKEERKTVSLGPSMTKNLIIEILANEYMDHMVDQGSLKFICVGKVQENNQVLAAGQVVRMEVPILSLKLDGEVRVGHEMSVTVEFTNIFNMVLEHVHLRMEGPGEMGFKKKYYEYIAPGASLTWTESFVPERPGEGTVVGSLDCPKLRQVYGKLEFYSQP</sequence>
<dbReference type="SUPFAM" id="SSF81296">
    <property type="entry name" value="E set domains"/>
    <property type="match status" value="1"/>
</dbReference>
<evidence type="ECO:0000256" key="7">
    <source>
        <dbReference type="ARBA" id="ARBA00024222"/>
    </source>
</evidence>
<name>A0AAV6G1T9_9TELE</name>
<evidence type="ECO:0000256" key="4">
    <source>
        <dbReference type="ARBA" id="ARBA00022723"/>
    </source>
</evidence>
<proteinExistence type="inferred from homology"/>
<dbReference type="FunFam" id="2.60.40.10:FF:000171">
    <property type="entry name" value="protein-glutamine gamma-glutamyltransferase 6"/>
    <property type="match status" value="1"/>
</dbReference>
<dbReference type="PANTHER" id="PTHR11590:SF42">
    <property type="entry name" value="COAGULATION FACTOR XIII A CHAIN"/>
    <property type="match status" value="1"/>
</dbReference>
<dbReference type="InterPro" id="IPR036238">
    <property type="entry name" value="Transglutaminase_C_sf"/>
</dbReference>
<dbReference type="InterPro" id="IPR036985">
    <property type="entry name" value="Transglutaminase-like_sf"/>
</dbReference>
<gene>
    <name evidence="12" type="ORF">AALO_G00217750</name>
</gene>
<dbReference type="Pfam" id="PF00927">
    <property type="entry name" value="Transglut_C"/>
    <property type="match status" value="1"/>
</dbReference>
<dbReference type="Gene3D" id="3.90.260.10">
    <property type="entry name" value="Transglutaminase-like"/>
    <property type="match status" value="1"/>
</dbReference>
<keyword evidence="3" id="KW-0808">Transferase</keyword>
<evidence type="ECO:0000259" key="11">
    <source>
        <dbReference type="SMART" id="SM00460"/>
    </source>
</evidence>
<protein>
    <recommendedName>
        <fullName evidence="7">protein-glutamine gamma-glutamyltransferase</fullName>
        <ecNumber evidence="7">2.3.2.13</ecNumber>
    </recommendedName>
</protein>
<dbReference type="InterPro" id="IPR013783">
    <property type="entry name" value="Ig-like_fold"/>
</dbReference>
<evidence type="ECO:0000313" key="12">
    <source>
        <dbReference type="EMBL" id="KAG5268905.1"/>
    </source>
</evidence>
<evidence type="ECO:0000256" key="8">
    <source>
        <dbReference type="ARBA" id="ARBA00051843"/>
    </source>
</evidence>
<dbReference type="Pfam" id="PF01841">
    <property type="entry name" value="Transglut_core"/>
    <property type="match status" value="1"/>
</dbReference>
<dbReference type="InterPro" id="IPR001102">
    <property type="entry name" value="Transglutaminase_N"/>
</dbReference>
<dbReference type="PIRSF" id="PIRSF000459">
    <property type="entry name" value="TGM_EBP42"/>
    <property type="match status" value="1"/>
</dbReference>
<evidence type="ECO:0000256" key="1">
    <source>
        <dbReference type="ARBA" id="ARBA00001913"/>
    </source>
</evidence>
<organism evidence="12 13">
    <name type="scientific">Alosa alosa</name>
    <name type="common">allis shad</name>
    <dbReference type="NCBI Taxonomy" id="278164"/>
    <lineage>
        <taxon>Eukaryota</taxon>
        <taxon>Metazoa</taxon>
        <taxon>Chordata</taxon>
        <taxon>Craniata</taxon>
        <taxon>Vertebrata</taxon>
        <taxon>Euteleostomi</taxon>
        <taxon>Actinopterygii</taxon>
        <taxon>Neopterygii</taxon>
        <taxon>Teleostei</taxon>
        <taxon>Clupei</taxon>
        <taxon>Clupeiformes</taxon>
        <taxon>Clupeoidei</taxon>
        <taxon>Clupeidae</taxon>
        <taxon>Alosa</taxon>
    </lineage>
</organism>
<dbReference type="InterPro" id="IPR014756">
    <property type="entry name" value="Ig_E-set"/>
</dbReference>
<comment type="similarity">
    <text evidence="2">Belongs to the transglutaminase superfamily. Transglutaminase family.</text>
</comment>
<dbReference type="GO" id="GO:0072378">
    <property type="term" value="P:blood coagulation, fibrin clot formation"/>
    <property type="evidence" value="ECO:0007669"/>
    <property type="project" value="TreeGrafter"/>
</dbReference>
<dbReference type="GO" id="GO:0003810">
    <property type="term" value="F:protein-glutamine gamma-glutamyltransferase activity"/>
    <property type="evidence" value="ECO:0007669"/>
    <property type="project" value="UniProtKB-EC"/>
</dbReference>
<dbReference type="EMBL" id="JADWDJ010000016">
    <property type="protein sequence ID" value="KAG5268905.1"/>
    <property type="molecule type" value="Genomic_DNA"/>
</dbReference>
<keyword evidence="4" id="KW-0479">Metal-binding</keyword>
<feature type="active site" evidence="9">
    <location>
        <position position="423"/>
    </location>
</feature>
<dbReference type="InterPro" id="IPR008958">
    <property type="entry name" value="Transglutaminase_C"/>
</dbReference>
<evidence type="ECO:0000256" key="2">
    <source>
        <dbReference type="ARBA" id="ARBA00005968"/>
    </source>
</evidence>
<dbReference type="Pfam" id="PF00868">
    <property type="entry name" value="Transglut_N"/>
    <property type="match status" value="1"/>
</dbReference>
<dbReference type="InterPro" id="IPR038765">
    <property type="entry name" value="Papain-like_cys_pep_sf"/>
</dbReference>
<accession>A0AAV6G1T9</accession>
<comment type="cofactor">
    <cofactor evidence="1">
        <name>Ca(2+)</name>
        <dbReference type="ChEBI" id="CHEBI:29108"/>
    </cofactor>
</comment>
<dbReference type="FunFam" id="3.90.260.10:FF:000001">
    <property type="entry name" value="Protein-glutamine gamma-glutamyltransferase 2"/>
    <property type="match status" value="1"/>
</dbReference>
<dbReference type="GO" id="GO:0046872">
    <property type="term" value="F:metal ion binding"/>
    <property type="evidence" value="ECO:0007669"/>
    <property type="project" value="UniProtKB-KW"/>
</dbReference>
<dbReference type="AlphaFoldDB" id="A0AAV6G1T9"/>
<evidence type="ECO:0000256" key="9">
    <source>
        <dbReference type="PIRSR" id="PIRSR000459-1"/>
    </source>
</evidence>
<reference evidence="12" key="1">
    <citation type="submission" date="2020-10" db="EMBL/GenBank/DDBJ databases">
        <title>Chromosome-scale genome assembly of the Allis shad, Alosa alosa.</title>
        <authorList>
            <person name="Margot Z."/>
            <person name="Christophe K."/>
            <person name="Cabau C."/>
            <person name="Louis A."/>
            <person name="Berthelot C."/>
            <person name="Parey E."/>
            <person name="Roest Crollius H."/>
            <person name="Montfort J."/>
            <person name="Robinson-Rechavi M."/>
            <person name="Bucao C."/>
            <person name="Bouchez O."/>
            <person name="Gislard M."/>
            <person name="Lluch J."/>
            <person name="Milhes M."/>
            <person name="Lampietro C."/>
            <person name="Lopez Roques C."/>
            <person name="Donnadieu C."/>
            <person name="Braasch I."/>
            <person name="Desvignes T."/>
            <person name="Postlethwait J."/>
            <person name="Bobe J."/>
            <person name="Guiguen Y."/>
        </authorList>
    </citation>
    <scope>NUCLEOTIDE SEQUENCE</scope>
    <source>
        <strain evidence="12">M-15738</strain>
        <tissue evidence="12">Blood</tissue>
    </source>
</reference>
<evidence type="ECO:0000256" key="6">
    <source>
        <dbReference type="ARBA" id="ARBA00023315"/>
    </source>
</evidence>